<evidence type="ECO:0000256" key="2">
    <source>
        <dbReference type="SAM" id="Phobius"/>
    </source>
</evidence>
<dbReference type="Gene3D" id="2.60.40.420">
    <property type="entry name" value="Cupredoxins - blue copper proteins"/>
    <property type="match status" value="1"/>
</dbReference>
<evidence type="ECO:0000313" key="5">
    <source>
        <dbReference type="Proteomes" id="UP000215305"/>
    </source>
</evidence>
<gene>
    <name evidence="4" type="ORF">CDV56_107651</name>
</gene>
<keyword evidence="3" id="KW-0732">Signal</keyword>
<dbReference type="PANTHER" id="PTHR34883:SF8">
    <property type="entry name" value="EXTRACELLULAR SERINE-RICH PROTEIN (AFU_ORTHOLOGUE AFUA_6G00670)"/>
    <property type="match status" value="1"/>
</dbReference>
<accession>A0A397H025</accession>
<comment type="caution">
    <text evidence="4">The sequence shown here is derived from an EMBL/GenBank/DDBJ whole genome shotgun (WGS) entry which is preliminary data.</text>
</comment>
<dbReference type="OrthoDB" id="2331100at2759"/>
<dbReference type="VEuPathDB" id="FungiDB:CDV56_107651"/>
<dbReference type="CDD" id="cd12087">
    <property type="entry name" value="TM_EGFR-like"/>
    <property type="match status" value="1"/>
</dbReference>
<feature type="region of interest" description="Disordered" evidence="1">
    <location>
        <begin position="258"/>
        <end position="286"/>
    </location>
</feature>
<name>A0A397H025_ASPTH</name>
<evidence type="ECO:0000256" key="3">
    <source>
        <dbReference type="SAM" id="SignalP"/>
    </source>
</evidence>
<dbReference type="PANTHER" id="PTHR34883">
    <property type="entry name" value="SERINE-RICH PROTEIN, PUTATIVE-RELATED-RELATED"/>
    <property type="match status" value="1"/>
</dbReference>
<keyword evidence="2" id="KW-1133">Transmembrane helix</keyword>
<dbReference type="EMBL" id="NKHU02000090">
    <property type="protein sequence ID" value="RHZ56287.1"/>
    <property type="molecule type" value="Genomic_DNA"/>
</dbReference>
<dbReference type="GeneID" id="38129625"/>
<reference evidence="4" key="1">
    <citation type="submission" date="2018-08" db="EMBL/GenBank/DDBJ databases">
        <title>Draft genome sequence of azole-resistant Aspergillus thermomutatus (Neosartorya pseudofischeri) strain HMR AF 39, isolated from a human nasal aspirate.</title>
        <authorList>
            <person name="Parent-Michaud M."/>
            <person name="Dufresne P.J."/>
            <person name="Fournier E."/>
            <person name="Martineau C."/>
            <person name="Moreira S."/>
            <person name="Perkins V."/>
            <person name="De Repentigny L."/>
            <person name="Dufresne S.F."/>
        </authorList>
    </citation>
    <scope>NUCLEOTIDE SEQUENCE [LARGE SCALE GENOMIC DNA]</scope>
    <source>
        <strain evidence="4">HMR AF 39</strain>
    </source>
</reference>
<dbReference type="InterPro" id="IPR008972">
    <property type="entry name" value="Cupredoxin"/>
</dbReference>
<protein>
    <recommendedName>
        <fullName evidence="6">Extracellular serine-rich protein</fullName>
    </recommendedName>
</protein>
<keyword evidence="5" id="KW-1185">Reference proteome</keyword>
<dbReference type="Proteomes" id="UP000215305">
    <property type="component" value="Unassembled WGS sequence"/>
</dbReference>
<feature type="region of interest" description="Disordered" evidence="1">
    <location>
        <begin position="300"/>
        <end position="321"/>
    </location>
</feature>
<organism evidence="4 5">
    <name type="scientific">Aspergillus thermomutatus</name>
    <name type="common">Neosartorya pseudofischeri</name>
    <dbReference type="NCBI Taxonomy" id="41047"/>
    <lineage>
        <taxon>Eukaryota</taxon>
        <taxon>Fungi</taxon>
        <taxon>Dikarya</taxon>
        <taxon>Ascomycota</taxon>
        <taxon>Pezizomycotina</taxon>
        <taxon>Eurotiomycetes</taxon>
        <taxon>Eurotiomycetidae</taxon>
        <taxon>Eurotiales</taxon>
        <taxon>Aspergillaceae</taxon>
        <taxon>Aspergillus</taxon>
        <taxon>Aspergillus subgen. Fumigati</taxon>
    </lineage>
</organism>
<sequence>MLELSTISLAALLFQSRTTLATATLQTAMTITNSTPSSTAPHLTHTVKVGPKENPHQYSPHNITAAVGDVIVFEFYPRNHSVVKADFMAPCVPAAGEIFYSGEFNTFNENSDGQLEGEPPTWSLVVNDTEPTFFYCTAVDSCLVNGMVGVINPNETMTWEAQYAQARRYPYMLVPGQSPPAEGTGYSSSATNTHKNSFSGGAIAGIVVGGVAFVGILLVVFFTLGRNRVYKQWMSSQDGRMERTARWALFSNRGEVKSEQGLTASSSVGGHGTLSSGSGASPPAIPPPVQMVRYWNWETDTKQPPPQEGIRQPSELEARSVVGAKPGGMYYGWR</sequence>
<keyword evidence="2" id="KW-0472">Membrane</keyword>
<feature type="transmembrane region" description="Helical" evidence="2">
    <location>
        <begin position="202"/>
        <end position="224"/>
    </location>
</feature>
<proteinExistence type="predicted"/>
<evidence type="ECO:0000313" key="4">
    <source>
        <dbReference type="EMBL" id="RHZ56287.1"/>
    </source>
</evidence>
<evidence type="ECO:0008006" key="6">
    <source>
        <dbReference type="Google" id="ProtNLM"/>
    </source>
</evidence>
<feature type="chain" id="PRO_5017341682" description="Extracellular serine-rich protein" evidence="3">
    <location>
        <begin position="22"/>
        <end position="334"/>
    </location>
</feature>
<evidence type="ECO:0000256" key="1">
    <source>
        <dbReference type="SAM" id="MobiDB-lite"/>
    </source>
</evidence>
<dbReference type="STRING" id="41047.A0A397H025"/>
<dbReference type="RefSeq" id="XP_026614670.1">
    <property type="nucleotide sequence ID" value="XM_026761270.1"/>
</dbReference>
<dbReference type="AlphaFoldDB" id="A0A397H025"/>
<feature type="signal peptide" evidence="3">
    <location>
        <begin position="1"/>
        <end position="21"/>
    </location>
</feature>
<dbReference type="InterPro" id="IPR052953">
    <property type="entry name" value="Ser-rich/MCO-related"/>
</dbReference>
<keyword evidence="2" id="KW-0812">Transmembrane</keyword>
<dbReference type="CDD" id="cd00920">
    <property type="entry name" value="Cupredoxin"/>
    <property type="match status" value="1"/>
</dbReference>
<dbReference type="SUPFAM" id="SSF49503">
    <property type="entry name" value="Cupredoxins"/>
    <property type="match status" value="1"/>
</dbReference>